<evidence type="ECO:0000313" key="4">
    <source>
        <dbReference type="EMBL" id="GAB48554.1"/>
    </source>
</evidence>
<evidence type="ECO:0000259" key="3">
    <source>
        <dbReference type="Pfam" id="PF02541"/>
    </source>
</evidence>
<dbReference type="FunFam" id="3.30.420.150:FF:000006">
    <property type="entry name" value="Ppx/GppA family phosphatase"/>
    <property type="match status" value="1"/>
</dbReference>
<dbReference type="Proteomes" id="UP000004367">
    <property type="component" value="Unassembled WGS sequence"/>
</dbReference>
<dbReference type="PANTHER" id="PTHR30005">
    <property type="entry name" value="EXOPOLYPHOSPHATASE"/>
    <property type="match status" value="1"/>
</dbReference>
<comment type="caution">
    <text evidence="4">The sequence shown here is derived from an EMBL/GenBank/DDBJ whole genome shotgun (WGS) entry which is preliminary data.</text>
</comment>
<dbReference type="OrthoDB" id="9793035at2"/>
<sequence>MRMGVIDVGSNTVHLLVVDAFWGAHPIPASKHKVDLRLFDHMDADGIISDEGAERLLGFVRECLEVADDYGVESLMGFATSAIRESPNGDAILERVRVETGVELKVLSGADESRLTFLAARRWHGWSAGRILLVDIGGGSLELASGIDEDPDVALSLPLGAGRITRDHLPGDPPKPAQIKKVRKMVRTEIARVVRDLNKVGEPDLYVGTSKTIRSLARLTGAAPSTEGIYTRRVLRRDALKEMLPQLAAMPQGKRAELPGVSVTRSRQVLGGAMVIEAAMDLLGIEELVVCPWALREGVILQELDLIPAP</sequence>
<evidence type="ECO:0000256" key="2">
    <source>
        <dbReference type="ARBA" id="ARBA00022801"/>
    </source>
</evidence>
<gene>
    <name evidence="4" type="ORF">MOPEL_074_00410</name>
</gene>
<dbReference type="Gene3D" id="3.30.420.40">
    <property type="match status" value="1"/>
</dbReference>
<name>H5US46_9MICO</name>
<dbReference type="EMBL" id="BAFE01000053">
    <property type="protein sequence ID" value="GAB48554.1"/>
    <property type="molecule type" value="Genomic_DNA"/>
</dbReference>
<dbReference type="InterPro" id="IPR003695">
    <property type="entry name" value="Ppx_GppA_N"/>
</dbReference>
<dbReference type="RefSeq" id="WP_009482452.1">
    <property type="nucleotide sequence ID" value="NZ_BAFE01000053.1"/>
</dbReference>
<dbReference type="STRING" id="1089455.MOPEL_074_00410"/>
<dbReference type="Gene3D" id="3.30.420.150">
    <property type="entry name" value="Exopolyphosphatase. Domain 2"/>
    <property type="match status" value="1"/>
</dbReference>
<evidence type="ECO:0000313" key="5">
    <source>
        <dbReference type="Proteomes" id="UP000004367"/>
    </source>
</evidence>
<proteinExistence type="inferred from homology"/>
<dbReference type="InterPro" id="IPR050273">
    <property type="entry name" value="GppA/Ppx_hydrolase"/>
</dbReference>
<evidence type="ECO:0000256" key="1">
    <source>
        <dbReference type="ARBA" id="ARBA00007125"/>
    </source>
</evidence>
<dbReference type="PANTHER" id="PTHR30005:SF0">
    <property type="entry name" value="RETROGRADE REGULATION PROTEIN 2"/>
    <property type="match status" value="1"/>
</dbReference>
<dbReference type="CDD" id="cd24056">
    <property type="entry name" value="ASKHA_NBD_MtPPX1-like"/>
    <property type="match status" value="1"/>
</dbReference>
<keyword evidence="5" id="KW-1185">Reference proteome</keyword>
<dbReference type="GO" id="GO:0016462">
    <property type="term" value="F:pyrophosphatase activity"/>
    <property type="evidence" value="ECO:0007669"/>
    <property type="project" value="TreeGrafter"/>
</dbReference>
<reference evidence="4 5" key="1">
    <citation type="submission" date="2012-02" db="EMBL/GenBank/DDBJ databases">
        <title>Whole genome shotgun sequence of Mobilicoccus pelagius NBRC 104925.</title>
        <authorList>
            <person name="Yoshida Y."/>
            <person name="Hosoyama A."/>
            <person name="Tsuchikane K."/>
            <person name="Katsumata H."/>
            <person name="Yamazaki S."/>
            <person name="Fujita N."/>
        </authorList>
    </citation>
    <scope>NUCLEOTIDE SEQUENCE [LARGE SCALE GENOMIC DNA]</scope>
    <source>
        <strain evidence="4 5">NBRC 104925</strain>
    </source>
</reference>
<dbReference type="Pfam" id="PF02541">
    <property type="entry name" value="Ppx-GppA"/>
    <property type="match status" value="1"/>
</dbReference>
<keyword evidence="2" id="KW-0378">Hydrolase</keyword>
<dbReference type="InterPro" id="IPR043129">
    <property type="entry name" value="ATPase_NBD"/>
</dbReference>
<dbReference type="eggNOG" id="COG0248">
    <property type="taxonomic scope" value="Bacteria"/>
</dbReference>
<protein>
    <submittedName>
        <fullName evidence="4">Putative phosphatase</fullName>
    </submittedName>
</protein>
<dbReference type="AlphaFoldDB" id="H5US46"/>
<comment type="similarity">
    <text evidence="1">Belongs to the GppA/Ppx family.</text>
</comment>
<feature type="domain" description="Ppx/GppA phosphatase N-terminal" evidence="3">
    <location>
        <begin position="29"/>
        <end position="305"/>
    </location>
</feature>
<dbReference type="SUPFAM" id="SSF53067">
    <property type="entry name" value="Actin-like ATPase domain"/>
    <property type="match status" value="2"/>
</dbReference>
<organism evidence="4 5">
    <name type="scientific">Mobilicoccus pelagius NBRC 104925</name>
    <dbReference type="NCBI Taxonomy" id="1089455"/>
    <lineage>
        <taxon>Bacteria</taxon>
        <taxon>Bacillati</taxon>
        <taxon>Actinomycetota</taxon>
        <taxon>Actinomycetes</taxon>
        <taxon>Micrococcales</taxon>
        <taxon>Dermatophilaceae</taxon>
        <taxon>Mobilicoccus</taxon>
    </lineage>
</organism>
<accession>H5US46</accession>